<feature type="region of interest" description="Disordered" evidence="1">
    <location>
        <begin position="70"/>
        <end position="167"/>
    </location>
</feature>
<dbReference type="AlphaFoldDB" id="A0A7R9BUD6"/>
<feature type="domain" description="C2" evidence="3">
    <location>
        <begin position="211"/>
        <end position="421"/>
    </location>
</feature>
<reference evidence="4" key="1">
    <citation type="submission" date="2020-11" db="EMBL/GenBank/DDBJ databases">
        <authorList>
            <person name="Tran Van P."/>
        </authorList>
    </citation>
    <scope>NUCLEOTIDE SEQUENCE</scope>
</reference>
<keyword evidence="2" id="KW-0472">Membrane</keyword>
<dbReference type="InterPro" id="IPR000008">
    <property type="entry name" value="C2_dom"/>
</dbReference>
<name>A0A7R9BUD6_9CRUS</name>
<feature type="transmembrane region" description="Helical" evidence="2">
    <location>
        <begin position="6"/>
        <end position="30"/>
    </location>
</feature>
<dbReference type="CDD" id="cd00030">
    <property type="entry name" value="C2"/>
    <property type="match status" value="1"/>
</dbReference>
<dbReference type="PANTHER" id="PTHR10024">
    <property type="entry name" value="SYNAPTOTAGMIN"/>
    <property type="match status" value="1"/>
</dbReference>
<dbReference type="OrthoDB" id="270970at2759"/>
<dbReference type="Proteomes" id="UP000678499">
    <property type="component" value="Unassembled WGS sequence"/>
</dbReference>
<dbReference type="SMART" id="SM00239">
    <property type="entry name" value="C2"/>
    <property type="match status" value="1"/>
</dbReference>
<keyword evidence="5" id="KW-1185">Reference proteome</keyword>
<dbReference type="SUPFAM" id="SSF49562">
    <property type="entry name" value="C2 domain (Calcium/lipid-binding domain, CaLB)"/>
    <property type="match status" value="1"/>
</dbReference>
<gene>
    <name evidence="4" type="ORF">NMOB1V02_LOCUS9422</name>
</gene>
<evidence type="ECO:0000313" key="4">
    <source>
        <dbReference type="EMBL" id="CAD7281786.1"/>
    </source>
</evidence>
<feature type="compositionally biased region" description="Basic and acidic residues" evidence="1">
    <location>
        <begin position="110"/>
        <end position="150"/>
    </location>
</feature>
<organism evidence="4">
    <name type="scientific">Notodromas monacha</name>
    <dbReference type="NCBI Taxonomy" id="399045"/>
    <lineage>
        <taxon>Eukaryota</taxon>
        <taxon>Metazoa</taxon>
        <taxon>Ecdysozoa</taxon>
        <taxon>Arthropoda</taxon>
        <taxon>Crustacea</taxon>
        <taxon>Oligostraca</taxon>
        <taxon>Ostracoda</taxon>
        <taxon>Podocopa</taxon>
        <taxon>Podocopida</taxon>
        <taxon>Cypridocopina</taxon>
        <taxon>Cypridoidea</taxon>
        <taxon>Cyprididae</taxon>
        <taxon>Notodromas</taxon>
    </lineage>
</organism>
<feature type="compositionally biased region" description="Polar residues" evidence="1">
    <location>
        <begin position="81"/>
        <end position="101"/>
    </location>
</feature>
<evidence type="ECO:0000313" key="5">
    <source>
        <dbReference type="Proteomes" id="UP000678499"/>
    </source>
</evidence>
<dbReference type="Pfam" id="PF00168">
    <property type="entry name" value="C2"/>
    <property type="match status" value="2"/>
</dbReference>
<evidence type="ECO:0000256" key="2">
    <source>
        <dbReference type="SAM" id="Phobius"/>
    </source>
</evidence>
<dbReference type="EMBL" id="CAJPEX010003169">
    <property type="protein sequence ID" value="CAG0921938.1"/>
    <property type="molecule type" value="Genomic_DNA"/>
</dbReference>
<protein>
    <recommendedName>
        <fullName evidence="3">C2 domain-containing protein</fullName>
    </recommendedName>
</protein>
<proteinExistence type="predicted"/>
<dbReference type="InterPro" id="IPR035892">
    <property type="entry name" value="C2_domain_sf"/>
</dbReference>
<keyword evidence="2" id="KW-0812">Transmembrane</keyword>
<feature type="region of interest" description="Disordered" evidence="1">
    <location>
        <begin position="183"/>
        <end position="206"/>
    </location>
</feature>
<evidence type="ECO:0000259" key="3">
    <source>
        <dbReference type="PROSITE" id="PS50004"/>
    </source>
</evidence>
<accession>A0A7R9BUD6</accession>
<keyword evidence="2" id="KW-1133">Transmembrane helix</keyword>
<dbReference type="Gene3D" id="2.60.40.150">
    <property type="entry name" value="C2 domain"/>
    <property type="match status" value="2"/>
</dbReference>
<dbReference type="EMBL" id="OA885206">
    <property type="protein sequence ID" value="CAD7281786.1"/>
    <property type="molecule type" value="Genomic_DNA"/>
</dbReference>
<sequence>MIQMEWIVVIALGSFVLTAITIGCIIRLLWIRHRSGSSRRWKEINGRYVDAIDTCCSPYEELREGTYRKNMRSISEESRVPTGSSTSLDSSNAGSQGTLDESQPGKLHKKWDQRTSLEPDDRKQHIIVKDSERRWSEMWKLKSKPRKEPDVPPGKVPIIGQQHRDSCYSTMSESSILTRGFSLRSNSSQGTSGNRSSMDAGSSSLGKTPEVVGQLVFTVEFMPMVSFRGRLKIRLVEGVDLPARAYGGIPSPFVEARLVKWGKQDQENHQLGSANHGLVDRNPALRTLSTHSGSIFSGLLASKRRPASSTPLSATATPTPTTSMNTLYFSHYDGEQRGKKSVLLVSPILFQARTETVKKTRNPRFDQTIEIDMNVSDLVDTNLQLSVLDDDKFGNPTLMGTTLLSLPKDELQLYVGRNATFTRCIVPTTLSRGSMQLTLNYMPSAKRVSACVERCVQLDFCSSDQCVDGTEFCIRSFLLTASGRVIRRRKTSSVPVTPEVPTEVLFQDTLIFSVAPSQLESVTLLLVFCVRSPPLLPTTTTTTISNALPLIQSQQQPLIVTSRDEVKQKVSGTGEDFGSRMHKFPVRFHKGDLVPIGKVAVGANVNFGRGREHWQTMAANPRNATQNWHSMF</sequence>
<evidence type="ECO:0000256" key="1">
    <source>
        <dbReference type="SAM" id="MobiDB-lite"/>
    </source>
</evidence>
<dbReference type="PROSITE" id="PS50004">
    <property type="entry name" value="C2"/>
    <property type="match status" value="1"/>
</dbReference>